<name>A0A6N7IYP2_9FIRM</name>
<accession>A0A6N7IYP2</accession>
<protein>
    <submittedName>
        <fullName evidence="2">Uncharacterized protein</fullName>
    </submittedName>
</protein>
<dbReference type="Proteomes" id="UP000460257">
    <property type="component" value="Unassembled WGS sequence"/>
</dbReference>
<evidence type="ECO:0000313" key="2">
    <source>
        <dbReference type="EMBL" id="MQN00467.1"/>
    </source>
</evidence>
<gene>
    <name evidence="2" type="ORF">FRC54_00465</name>
</gene>
<sequence>MYRSYADTGGNVAEEIKLLNTISHVSARLARNLSILAASKSEEGGKTNVKDGRNGTDHRRTQKRCCFY</sequence>
<dbReference type="EMBL" id="VOGC01000002">
    <property type="protein sequence ID" value="MQN00467.1"/>
    <property type="molecule type" value="Genomic_DNA"/>
</dbReference>
<dbReference type="AlphaFoldDB" id="A0A6N7IYP2"/>
<keyword evidence="3" id="KW-1185">Reference proteome</keyword>
<reference evidence="2" key="1">
    <citation type="journal article" date="2020" name="Appl. Environ. Microbiol.">
        <title>Medium-Chain Fatty Acid Synthesis by 'Candidatus Weimeria bifida' gen. nov., sp. nov., and 'Candidatus Pseudoramibacter fermentans' sp. nov.</title>
        <authorList>
            <person name="Scarborough M.J."/>
            <person name="Myers K.S."/>
            <person name="Donohue T.J."/>
            <person name="Noguera D.R."/>
        </authorList>
    </citation>
    <scope>NUCLEOTIDE SEQUENCE</scope>
    <source>
        <strain evidence="2">LCO1.1</strain>
    </source>
</reference>
<feature type="compositionally biased region" description="Basic and acidic residues" evidence="1">
    <location>
        <begin position="41"/>
        <end position="59"/>
    </location>
</feature>
<comment type="caution">
    <text evidence="2">The sequence shown here is derived from an EMBL/GenBank/DDBJ whole genome shotgun (WGS) entry which is preliminary data.</text>
</comment>
<organism evidence="2 3">
    <name type="scientific">Candidatus Weimeria bifida</name>
    <dbReference type="NCBI Taxonomy" id="2599074"/>
    <lineage>
        <taxon>Bacteria</taxon>
        <taxon>Bacillati</taxon>
        <taxon>Bacillota</taxon>
        <taxon>Clostridia</taxon>
        <taxon>Lachnospirales</taxon>
        <taxon>Lachnospiraceae</taxon>
        <taxon>Candidatus Weimeria</taxon>
    </lineage>
</organism>
<evidence type="ECO:0000313" key="3">
    <source>
        <dbReference type="Proteomes" id="UP000460257"/>
    </source>
</evidence>
<evidence type="ECO:0000256" key="1">
    <source>
        <dbReference type="SAM" id="MobiDB-lite"/>
    </source>
</evidence>
<proteinExistence type="predicted"/>
<feature type="region of interest" description="Disordered" evidence="1">
    <location>
        <begin position="41"/>
        <end position="61"/>
    </location>
</feature>